<organism evidence="2 3">
    <name type="scientific">Friedmanniomyces endolithicus</name>
    <dbReference type="NCBI Taxonomy" id="329885"/>
    <lineage>
        <taxon>Eukaryota</taxon>
        <taxon>Fungi</taxon>
        <taxon>Dikarya</taxon>
        <taxon>Ascomycota</taxon>
        <taxon>Pezizomycotina</taxon>
        <taxon>Dothideomycetes</taxon>
        <taxon>Dothideomycetidae</taxon>
        <taxon>Mycosphaerellales</taxon>
        <taxon>Teratosphaeriaceae</taxon>
        <taxon>Friedmanniomyces</taxon>
    </lineage>
</organism>
<dbReference type="OrthoDB" id="4161186at2759"/>
<proteinExistence type="predicted"/>
<gene>
    <name evidence="2" type="ORF">B0A54_17312</name>
</gene>
<comment type="caution">
    <text evidence="2">The sequence shown here is derived from an EMBL/GenBank/DDBJ whole genome shotgun (WGS) entry which is preliminary data.</text>
</comment>
<dbReference type="InterPro" id="IPR046797">
    <property type="entry name" value="PDDEXK_12"/>
</dbReference>
<feature type="domain" description="PD-(D/E)XK nuclease-like" evidence="1">
    <location>
        <begin position="56"/>
        <end position="293"/>
    </location>
</feature>
<protein>
    <recommendedName>
        <fullName evidence="1">PD-(D/E)XK nuclease-like domain-containing protein</fullName>
    </recommendedName>
</protein>
<evidence type="ECO:0000313" key="3">
    <source>
        <dbReference type="Proteomes" id="UP000310066"/>
    </source>
</evidence>
<dbReference type="Pfam" id="PF20516">
    <property type="entry name" value="PDDEXK_12"/>
    <property type="match status" value="1"/>
</dbReference>
<evidence type="ECO:0000313" key="2">
    <source>
        <dbReference type="EMBL" id="TKA25133.1"/>
    </source>
</evidence>
<dbReference type="Proteomes" id="UP000310066">
    <property type="component" value="Unassembled WGS sequence"/>
</dbReference>
<reference evidence="2 3" key="1">
    <citation type="submission" date="2017-03" db="EMBL/GenBank/DDBJ databases">
        <title>Genomes of endolithic fungi from Antarctica.</title>
        <authorList>
            <person name="Coleine C."/>
            <person name="Masonjones S."/>
            <person name="Stajich J.E."/>
        </authorList>
    </citation>
    <scope>NUCLEOTIDE SEQUENCE [LARGE SCALE GENOMIC DNA]</scope>
    <source>
        <strain evidence="2 3">CCFEE 5311</strain>
    </source>
</reference>
<sequence>MLTFPALILLYYVEGSKIEVFEAIHKAGLLSYYVNVNNNIIASFLVGRTLSVNDKSELQDKQLGNDLATREVASICRQAQGCQQRYENEAAWNSHVHGPVLSLVGELSCHRSDIGSTNVTTARLNPRFKPVVELTHPPLPGKVIDFVFFLEPSNVIEKAFGDLPWETNHGHDFNHTLYGPIANRPIAISMETKREGEGQTTGRAQLEIWVAAYFNRLQELAREEAEELPFLPLLLTQGPVCSLLFAHRQGEGQTLVTIIYEKVTLGDVTTSSGVFKVTSSLLLLMDWAQTHFRPWFERICTASAA</sequence>
<evidence type="ECO:0000259" key="1">
    <source>
        <dbReference type="Pfam" id="PF20516"/>
    </source>
</evidence>
<accession>A0A4U0TSD4</accession>
<dbReference type="EMBL" id="NAJP01000164">
    <property type="protein sequence ID" value="TKA25133.1"/>
    <property type="molecule type" value="Genomic_DNA"/>
</dbReference>
<dbReference type="STRING" id="329885.A0A4U0TSD4"/>
<name>A0A4U0TSD4_9PEZI</name>
<dbReference type="AlphaFoldDB" id="A0A4U0TSD4"/>